<dbReference type="InterPro" id="IPR036390">
    <property type="entry name" value="WH_DNA-bd_sf"/>
</dbReference>
<dbReference type="GO" id="GO:0005829">
    <property type="term" value="C:cytosol"/>
    <property type="evidence" value="ECO:0007669"/>
    <property type="project" value="TreeGrafter"/>
</dbReference>
<dbReference type="EMBL" id="FONA01000025">
    <property type="protein sequence ID" value="SFE98270.1"/>
    <property type="molecule type" value="Genomic_DNA"/>
</dbReference>
<dbReference type="Pfam" id="PF02082">
    <property type="entry name" value="Rrf2"/>
    <property type="match status" value="1"/>
</dbReference>
<evidence type="ECO:0000256" key="1">
    <source>
        <dbReference type="ARBA" id="ARBA00023125"/>
    </source>
</evidence>
<dbReference type="Proteomes" id="UP000181976">
    <property type="component" value="Unassembled WGS sequence"/>
</dbReference>
<dbReference type="AlphaFoldDB" id="A0A1I2F177"/>
<evidence type="ECO:0000313" key="2">
    <source>
        <dbReference type="EMBL" id="SFE98270.1"/>
    </source>
</evidence>
<keyword evidence="1" id="KW-0238">DNA-binding</keyword>
<gene>
    <name evidence="2" type="ORF">SAMN05444380_12544</name>
</gene>
<dbReference type="OrthoDB" id="9808360at2"/>
<proteinExistence type="predicted"/>
<dbReference type="InParanoid" id="A0A1I2F177"/>
<dbReference type="RefSeq" id="WP_044138813.1">
    <property type="nucleotide sequence ID" value="NZ_AFSL01000084.1"/>
</dbReference>
<dbReference type="GO" id="GO:0003677">
    <property type="term" value="F:DNA binding"/>
    <property type="evidence" value="ECO:0007669"/>
    <property type="project" value="UniProtKB-KW"/>
</dbReference>
<dbReference type="Gene3D" id="1.10.10.10">
    <property type="entry name" value="Winged helix-like DNA-binding domain superfamily/Winged helix DNA-binding domain"/>
    <property type="match status" value="1"/>
</dbReference>
<dbReference type="PROSITE" id="PS51197">
    <property type="entry name" value="HTH_RRF2_2"/>
    <property type="match status" value="1"/>
</dbReference>
<dbReference type="FunCoup" id="A0A1I2F177">
    <property type="interactions" value="255"/>
</dbReference>
<dbReference type="STRING" id="385682.SAMN05444380_12544"/>
<dbReference type="eggNOG" id="COG1959">
    <property type="taxonomic scope" value="Bacteria"/>
</dbReference>
<evidence type="ECO:0000313" key="3">
    <source>
        <dbReference type="Proteomes" id="UP000181976"/>
    </source>
</evidence>
<dbReference type="SUPFAM" id="SSF46785">
    <property type="entry name" value="Winged helix' DNA-binding domain"/>
    <property type="match status" value="1"/>
</dbReference>
<name>A0A1I2F177_9BACT</name>
<dbReference type="PANTHER" id="PTHR33221">
    <property type="entry name" value="WINGED HELIX-TURN-HELIX TRANSCRIPTIONAL REGULATOR, RRF2 FAMILY"/>
    <property type="match status" value="1"/>
</dbReference>
<dbReference type="InterPro" id="IPR000944">
    <property type="entry name" value="Tscrpt_reg_Rrf2"/>
</dbReference>
<accession>A0A1I2F177</accession>
<sequence length="151" mass="17478">MKLNTKTRYGLRAMIEIARETYKGGIFQKEIAKRQNLSNKYLDHIIYALKVAGLITNVKGKKSGYILTKPASEIAIIDIYNAFEPGICITDCFGDNYKCERENYCAAKLFWDDLNEIIIKYFKSTTLQNLLDKQIRLEEEVLQNKEKNIVI</sequence>
<dbReference type="InterPro" id="IPR036388">
    <property type="entry name" value="WH-like_DNA-bd_sf"/>
</dbReference>
<keyword evidence="3" id="KW-1185">Reference proteome</keyword>
<organism evidence="2 3">
    <name type="scientific">Thermophagus xiamenensis</name>
    <dbReference type="NCBI Taxonomy" id="385682"/>
    <lineage>
        <taxon>Bacteria</taxon>
        <taxon>Pseudomonadati</taxon>
        <taxon>Bacteroidota</taxon>
        <taxon>Bacteroidia</taxon>
        <taxon>Marinilabiliales</taxon>
        <taxon>Marinilabiliaceae</taxon>
        <taxon>Thermophagus</taxon>
    </lineage>
</organism>
<protein>
    <submittedName>
        <fullName evidence="2">Transcriptional regulator, BadM/Rrf2 family</fullName>
    </submittedName>
</protein>
<dbReference type="PANTHER" id="PTHR33221:SF5">
    <property type="entry name" value="HTH-TYPE TRANSCRIPTIONAL REGULATOR ISCR"/>
    <property type="match status" value="1"/>
</dbReference>
<reference evidence="2 3" key="1">
    <citation type="submission" date="2016-10" db="EMBL/GenBank/DDBJ databases">
        <authorList>
            <person name="de Groot N.N."/>
        </authorList>
    </citation>
    <scope>NUCLEOTIDE SEQUENCE [LARGE SCALE GENOMIC DNA]</scope>
    <source>
        <strain evidence="2 3">DSM 19012</strain>
    </source>
</reference>
<dbReference type="NCBIfam" id="TIGR00738">
    <property type="entry name" value="rrf2_super"/>
    <property type="match status" value="1"/>
</dbReference>
<dbReference type="GO" id="GO:0003700">
    <property type="term" value="F:DNA-binding transcription factor activity"/>
    <property type="evidence" value="ECO:0007669"/>
    <property type="project" value="TreeGrafter"/>
</dbReference>